<evidence type="ECO:0000313" key="2">
    <source>
        <dbReference type="EMBL" id="KAK9930290.1"/>
    </source>
</evidence>
<accession>A0AAW1X043</accession>
<gene>
    <name evidence="2" type="ORF">M0R45_027330</name>
</gene>
<dbReference type="InterPro" id="IPR000313">
    <property type="entry name" value="PWWP_dom"/>
</dbReference>
<keyword evidence="3" id="KW-1185">Reference proteome</keyword>
<sequence length="153" mass="17359">MKSRHLVTGKSREKMGNAYDVAGNQLGGEVKVADLIWVETHGHSWWPAQVINEHNVSGNKPLKRSSGEVPVRLYGSYKYLYVDPHKCRSDFEIILEQNNGSYREIFLKALEQDASCMKSCISKKQGFKSKVDASRHLANANHAVEIREQRTQT</sequence>
<dbReference type="SUPFAM" id="SSF63748">
    <property type="entry name" value="Tudor/PWWP/MBT"/>
    <property type="match status" value="1"/>
</dbReference>
<organism evidence="2 3">
    <name type="scientific">Rubus argutus</name>
    <name type="common">Southern blackberry</name>
    <dbReference type="NCBI Taxonomy" id="59490"/>
    <lineage>
        <taxon>Eukaryota</taxon>
        <taxon>Viridiplantae</taxon>
        <taxon>Streptophyta</taxon>
        <taxon>Embryophyta</taxon>
        <taxon>Tracheophyta</taxon>
        <taxon>Spermatophyta</taxon>
        <taxon>Magnoliopsida</taxon>
        <taxon>eudicotyledons</taxon>
        <taxon>Gunneridae</taxon>
        <taxon>Pentapetalae</taxon>
        <taxon>rosids</taxon>
        <taxon>fabids</taxon>
        <taxon>Rosales</taxon>
        <taxon>Rosaceae</taxon>
        <taxon>Rosoideae</taxon>
        <taxon>Rosoideae incertae sedis</taxon>
        <taxon>Rubus</taxon>
    </lineage>
</organism>
<protein>
    <recommendedName>
        <fullName evidence="1">PWWP domain-containing protein</fullName>
    </recommendedName>
</protein>
<proteinExistence type="predicted"/>
<dbReference type="Gene3D" id="2.30.30.140">
    <property type="match status" value="1"/>
</dbReference>
<dbReference type="AlphaFoldDB" id="A0AAW1X043"/>
<dbReference type="PROSITE" id="PS50812">
    <property type="entry name" value="PWWP"/>
    <property type="match status" value="1"/>
</dbReference>
<evidence type="ECO:0000259" key="1">
    <source>
        <dbReference type="PROSITE" id="PS50812"/>
    </source>
</evidence>
<comment type="caution">
    <text evidence="2">The sequence shown here is derived from an EMBL/GenBank/DDBJ whole genome shotgun (WGS) entry which is preliminary data.</text>
</comment>
<name>A0AAW1X043_RUBAR</name>
<reference evidence="2 3" key="1">
    <citation type="journal article" date="2023" name="G3 (Bethesda)">
        <title>A chromosome-length genome assembly and annotation of blackberry (Rubus argutus, cv. 'Hillquist').</title>
        <authorList>
            <person name="Bruna T."/>
            <person name="Aryal R."/>
            <person name="Dudchenko O."/>
            <person name="Sargent D.J."/>
            <person name="Mead D."/>
            <person name="Buti M."/>
            <person name="Cavallini A."/>
            <person name="Hytonen T."/>
            <person name="Andres J."/>
            <person name="Pham M."/>
            <person name="Weisz D."/>
            <person name="Mascagni F."/>
            <person name="Usai G."/>
            <person name="Natali L."/>
            <person name="Bassil N."/>
            <person name="Fernandez G.E."/>
            <person name="Lomsadze A."/>
            <person name="Armour M."/>
            <person name="Olukolu B."/>
            <person name="Poorten T."/>
            <person name="Britton C."/>
            <person name="Davik J."/>
            <person name="Ashrafi H."/>
            <person name="Aiden E.L."/>
            <person name="Borodovsky M."/>
            <person name="Worthington M."/>
        </authorList>
    </citation>
    <scope>NUCLEOTIDE SEQUENCE [LARGE SCALE GENOMIC DNA]</scope>
    <source>
        <strain evidence="2">PI 553951</strain>
    </source>
</reference>
<dbReference type="EMBL" id="JBEDUW010000005">
    <property type="protein sequence ID" value="KAK9930290.1"/>
    <property type="molecule type" value="Genomic_DNA"/>
</dbReference>
<feature type="domain" description="PWWP" evidence="1">
    <location>
        <begin position="32"/>
        <end position="93"/>
    </location>
</feature>
<dbReference type="Pfam" id="PF00855">
    <property type="entry name" value="PWWP"/>
    <property type="match status" value="1"/>
</dbReference>
<evidence type="ECO:0000313" key="3">
    <source>
        <dbReference type="Proteomes" id="UP001457282"/>
    </source>
</evidence>
<dbReference type="Proteomes" id="UP001457282">
    <property type="component" value="Unassembled WGS sequence"/>
</dbReference>